<dbReference type="EMBL" id="ASXJ01000329">
    <property type="protein sequence ID" value="ERM00292.1"/>
    <property type="molecule type" value="Genomic_DNA"/>
</dbReference>
<name>U4VC32_9HYPH</name>
<organism evidence="1 2">
    <name type="scientific">Brucella intermedia 229E</name>
    <dbReference type="NCBI Taxonomy" id="1337887"/>
    <lineage>
        <taxon>Bacteria</taxon>
        <taxon>Pseudomonadati</taxon>
        <taxon>Pseudomonadota</taxon>
        <taxon>Alphaproteobacteria</taxon>
        <taxon>Hyphomicrobiales</taxon>
        <taxon>Brucellaceae</taxon>
        <taxon>Brucella/Ochrobactrum group</taxon>
        <taxon>Brucella</taxon>
    </lineage>
</organism>
<evidence type="ECO:0000313" key="1">
    <source>
        <dbReference type="EMBL" id="ERM00292.1"/>
    </source>
</evidence>
<comment type="caution">
    <text evidence="1">The sequence shown here is derived from an EMBL/GenBank/DDBJ whole genome shotgun (WGS) entry which is preliminary data.</text>
</comment>
<protein>
    <submittedName>
        <fullName evidence="1">Uncharacterized protein</fullName>
    </submittedName>
</protein>
<accession>U4VC32</accession>
<sequence length="35" mass="3815">MVHAVLLEGDPSPCVVDDKLKILAILKRNRGATQL</sequence>
<gene>
    <name evidence="1" type="ORF">Q644_05775</name>
</gene>
<dbReference type="Proteomes" id="UP000016842">
    <property type="component" value="Unassembled WGS sequence"/>
</dbReference>
<reference evidence="1 2" key="1">
    <citation type="journal article" date="2014" name="FEMS Microbiol. Lett.">
        <title>Genome sequencing analysis reveals virulence-related gene content of Ochrobactrum intermedium strain 229E, a urease-positive strain isolated from the human gastric niche.</title>
        <authorList>
            <person name="Kulkarni G.J."/>
            <person name="Shetty S."/>
            <person name="Dharne M.S."/>
            <person name="Shouche Y.S."/>
        </authorList>
    </citation>
    <scope>NUCLEOTIDE SEQUENCE [LARGE SCALE GENOMIC DNA]</scope>
    <source>
        <strain evidence="1 2">229E</strain>
    </source>
</reference>
<evidence type="ECO:0000313" key="2">
    <source>
        <dbReference type="Proteomes" id="UP000016842"/>
    </source>
</evidence>
<proteinExistence type="predicted"/>
<dbReference type="AlphaFoldDB" id="U4VC32"/>